<dbReference type="Proteomes" id="UP000007509">
    <property type="component" value="Unassembled WGS sequence"/>
</dbReference>
<sequence length="401" mass="47209">MNRKVLLSFLYVYALIFSVLKTIRFPNDWSEAHWLLDYRSGFIKRGLAGEIFGFFFEKNELNILIVSALILVLLYISVLIIPIKQIFKEQISIYKVLFYLIFFLSQYIVFSAHVIGYLDHVVFLLAMLIIYLIKRKNILFSSIVLSAAILIHEISFFLILPASFFTLIITEILNDRFSFGNIFSPVILKKLFQFFTLPFVVMLSVLLYQEVNGENYYSLILHDLKHYTFINKNAAESVATAYSESFRYYLSNEGRYFFKRIFFSKCTVLFGIPLLFLLLMTYKEFKNLNLSLFILFVVVSLFPLLLHAIAWDTIRIWSFPFMTLFLAFWVVSSHYKTENYSWKLSVFEIILFMVSIMLVALVPNNLFNGEAERFSLWIRLIWLIPVILGLYFLKKAPTRID</sequence>
<evidence type="ECO:0000313" key="2">
    <source>
        <dbReference type="Proteomes" id="UP000007509"/>
    </source>
</evidence>
<protein>
    <submittedName>
        <fullName evidence="1">Uncharacterized protein</fullName>
    </submittedName>
</protein>
<evidence type="ECO:0000313" key="1">
    <source>
        <dbReference type="EMBL" id="EJL68616.1"/>
    </source>
</evidence>
<dbReference type="EMBL" id="AKJY01000091">
    <property type="protein sequence ID" value="EJL68616.1"/>
    <property type="molecule type" value="Genomic_DNA"/>
</dbReference>
<gene>
    <name evidence="1" type="ORF">PMI13_03639</name>
</gene>
<dbReference type="OrthoDB" id="1226262at2"/>
<dbReference type="PATRIC" id="fig|1144316.3.peg.3658"/>
<organism evidence="1 2">
    <name type="scientific">Chryseobacterium populi</name>
    <dbReference type="NCBI Taxonomy" id="1144316"/>
    <lineage>
        <taxon>Bacteria</taxon>
        <taxon>Pseudomonadati</taxon>
        <taxon>Bacteroidota</taxon>
        <taxon>Flavobacteriia</taxon>
        <taxon>Flavobacteriales</taxon>
        <taxon>Weeksellaceae</taxon>
        <taxon>Chryseobacterium group</taxon>
        <taxon>Chryseobacterium</taxon>
    </lineage>
</organism>
<proteinExistence type="predicted"/>
<comment type="caution">
    <text evidence="1">The sequence shown here is derived from an EMBL/GenBank/DDBJ whole genome shotgun (WGS) entry which is preliminary data.</text>
</comment>
<reference evidence="1 2" key="1">
    <citation type="journal article" date="2012" name="J. Bacteriol.">
        <title>Twenty-one genome sequences from Pseudomonas species and 19 genome sequences from diverse bacteria isolated from the rhizosphere and endosphere of Populus deltoides.</title>
        <authorList>
            <person name="Brown S.D."/>
            <person name="Utturkar S.M."/>
            <person name="Klingeman D.M."/>
            <person name="Johnson C.M."/>
            <person name="Martin S.L."/>
            <person name="Land M.L."/>
            <person name="Lu T.Y."/>
            <person name="Schadt C.W."/>
            <person name="Doktycz M.J."/>
            <person name="Pelletier D.A."/>
        </authorList>
    </citation>
    <scope>NUCLEOTIDE SEQUENCE [LARGE SCALE GENOMIC DNA]</scope>
    <source>
        <strain evidence="1 2">CF314</strain>
    </source>
</reference>
<dbReference type="AlphaFoldDB" id="J3CCD6"/>
<accession>J3CCD6</accession>
<keyword evidence="2" id="KW-1185">Reference proteome</keyword>
<dbReference type="RefSeq" id="WP_007846304.1">
    <property type="nucleotide sequence ID" value="NZ_AKJY01000091.1"/>
</dbReference>
<name>J3CCD6_9FLAO</name>